<dbReference type="EMBL" id="QGNW01000156">
    <property type="protein sequence ID" value="RVW90230.1"/>
    <property type="molecule type" value="Genomic_DNA"/>
</dbReference>
<accession>A0A438I0R0</accession>
<dbReference type="InterPro" id="IPR042099">
    <property type="entry name" value="ANL_N_sf"/>
</dbReference>
<comment type="caution">
    <text evidence="2">The sequence shown here is derived from an EMBL/GenBank/DDBJ whole genome shotgun (WGS) entry which is preliminary data.</text>
</comment>
<dbReference type="SUPFAM" id="SSF56801">
    <property type="entry name" value="Acetyl-CoA synthetase-like"/>
    <property type="match status" value="1"/>
</dbReference>
<dbReference type="InterPro" id="IPR052987">
    <property type="entry name" value="Chloroplast_AMP-bd_Enzymes"/>
</dbReference>
<sequence>MQPAHLINPQTVYGIMSFKCEVHRVLFLFGMIKNLWDIVPAEPGDRFLSMLPSWHAYERASEYFIFTHGIEQVYTTVPNLKEDLRRYQPQYLISVPLVYETLYRSIDGVHLGEFQVNYSSKEIEAILVVPTVSFSVHCFKFLFIFCSSGIQKQISTSSTVRKLVALTFIRISLAYMELKRIYEV</sequence>
<organism evidence="2 3">
    <name type="scientific">Vitis vinifera</name>
    <name type="common">Grape</name>
    <dbReference type="NCBI Taxonomy" id="29760"/>
    <lineage>
        <taxon>Eukaryota</taxon>
        <taxon>Viridiplantae</taxon>
        <taxon>Streptophyta</taxon>
        <taxon>Embryophyta</taxon>
        <taxon>Tracheophyta</taxon>
        <taxon>Spermatophyta</taxon>
        <taxon>Magnoliopsida</taxon>
        <taxon>eudicotyledons</taxon>
        <taxon>Gunneridae</taxon>
        <taxon>Pentapetalae</taxon>
        <taxon>rosids</taxon>
        <taxon>Vitales</taxon>
        <taxon>Vitaceae</taxon>
        <taxon>Viteae</taxon>
        <taxon>Vitis</taxon>
    </lineage>
</organism>
<dbReference type="Proteomes" id="UP000288805">
    <property type="component" value="Unassembled WGS sequence"/>
</dbReference>
<dbReference type="PANTHER" id="PTHR43813">
    <property type="entry name" value="ACYL-ACTIVATING ENZYME 16, CHLOROPLASTIC-RELATED"/>
    <property type="match status" value="1"/>
</dbReference>
<dbReference type="Gene3D" id="3.40.50.12780">
    <property type="entry name" value="N-terminal domain of ligase-like"/>
    <property type="match status" value="1"/>
</dbReference>
<dbReference type="AlphaFoldDB" id="A0A438I0R0"/>
<feature type="domain" description="AMP-dependent synthetase/ligase" evidence="1">
    <location>
        <begin position="39"/>
        <end position="119"/>
    </location>
</feature>
<dbReference type="InterPro" id="IPR000873">
    <property type="entry name" value="AMP-dep_synth/lig_dom"/>
</dbReference>
<proteinExistence type="predicted"/>
<dbReference type="PANTHER" id="PTHR43813:SF1">
    <property type="entry name" value="ACYL-ACTIVATING ENZYME 16, CHLOROPLASTIC-RELATED"/>
    <property type="match status" value="1"/>
</dbReference>
<evidence type="ECO:0000313" key="3">
    <source>
        <dbReference type="Proteomes" id="UP000288805"/>
    </source>
</evidence>
<evidence type="ECO:0000313" key="2">
    <source>
        <dbReference type="EMBL" id="RVW90230.1"/>
    </source>
</evidence>
<gene>
    <name evidence="2" type="primary">AAE16</name>
    <name evidence="2" type="ORF">CK203_036787</name>
</gene>
<reference evidence="2 3" key="1">
    <citation type="journal article" date="2018" name="PLoS Genet.">
        <title>Population sequencing reveals clonal diversity and ancestral inbreeding in the grapevine cultivar Chardonnay.</title>
        <authorList>
            <person name="Roach M.J."/>
            <person name="Johnson D.L."/>
            <person name="Bohlmann J."/>
            <person name="van Vuuren H.J."/>
            <person name="Jones S.J."/>
            <person name="Pretorius I.S."/>
            <person name="Schmidt S.A."/>
            <person name="Borneman A.R."/>
        </authorList>
    </citation>
    <scope>NUCLEOTIDE SEQUENCE [LARGE SCALE GENOMIC DNA]</scope>
    <source>
        <strain evidence="3">cv. Chardonnay</strain>
        <tissue evidence="2">Leaf</tissue>
    </source>
</reference>
<protein>
    <submittedName>
        <fullName evidence="2">Putative acyl-activating enzyme 16, chloroplastic</fullName>
    </submittedName>
</protein>
<name>A0A438I0R0_VITVI</name>
<evidence type="ECO:0000259" key="1">
    <source>
        <dbReference type="Pfam" id="PF00501"/>
    </source>
</evidence>
<dbReference type="Pfam" id="PF00501">
    <property type="entry name" value="AMP-binding"/>
    <property type="match status" value="1"/>
</dbReference>